<name>A0A286ECY5_9NEIS</name>
<dbReference type="Proteomes" id="UP000219669">
    <property type="component" value="Unassembled WGS sequence"/>
</dbReference>
<protein>
    <submittedName>
        <fullName evidence="2">Uncharacterized protein</fullName>
    </submittedName>
</protein>
<keyword evidence="1" id="KW-1133">Transmembrane helix</keyword>
<dbReference type="EMBL" id="OCNF01000010">
    <property type="protein sequence ID" value="SOD68748.1"/>
    <property type="molecule type" value="Genomic_DNA"/>
</dbReference>
<proteinExistence type="predicted"/>
<accession>A0A286ECY5</accession>
<evidence type="ECO:0000313" key="2">
    <source>
        <dbReference type="EMBL" id="SOD68748.1"/>
    </source>
</evidence>
<dbReference type="RefSeq" id="WP_097114419.1">
    <property type="nucleotide sequence ID" value="NZ_CP083931.1"/>
</dbReference>
<keyword evidence="3" id="KW-1185">Reference proteome</keyword>
<sequence length="155" mass="18119">MKTQDTTKIIPLQNGEIKIVNEHSNNQIISFLNYLLFIPILLSLVIIIYIFLDIGIPKYIAIYKSRNQQDIELGCLSSSNEYDLKGRRMYYISSKENGKILKKQILDNVIIRQTPAYDKYYFGNLNINNQYGFCNKVQFIQIKMGNIFPTQVFFT</sequence>
<dbReference type="AlphaFoldDB" id="A0A286ECY5"/>
<organism evidence="2 3">
    <name type="scientific">Alysiella filiformis DSM 16848</name>
    <dbReference type="NCBI Taxonomy" id="1120981"/>
    <lineage>
        <taxon>Bacteria</taxon>
        <taxon>Pseudomonadati</taxon>
        <taxon>Pseudomonadota</taxon>
        <taxon>Betaproteobacteria</taxon>
        <taxon>Neisseriales</taxon>
        <taxon>Neisseriaceae</taxon>
        <taxon>Alysiella</taxon>
    </lineage>
</organism>
<evidence type="ECO:0000256" key="1">
    <source>
        <dbReference type="SAM" id="Phobius"/>
    </source>
</evidence>
<reference evidence="2 3" key="1">
    <citation type="submission" date="2017-09" db="EMBL/GenBank/DDBJ databases">
        <authorList>
            <person name="Ehlers B."/>
            <person name="Leendertz F.H."/>
        </authorList>
    </citation>
    <scope>NUCLEOTIDE SEQUENCE [LARGE SCALE GENOMIC DNA]</scope>
    <source>
        <strain evidence="2 3">DSM 16848</strain>
    </source>
</reference>
<evidence type="ECO:0000313" key="3">
    <source>
        <dbReference type="Proteomes" id="UP000219669"/>
    </source>
</evidence>
<keyword evidence="1" id="KW-0812">Transmembrane</keyword>
<gene>
    <name evidence="2" type="ORF">SAMN02746062_01385</name>
</gene>
<keyword evidence="1" id="KW-0472">Membrane</keyword>
<feature type="transmembrane region" description="Helical" evidence="1">
    <location>
        <begin position="31"/>
        <end position="52"/>
    </location>
</feature>